<evidence type="ECO:0000313" key="4">
    <source>
        <dbReference type="Proteomes" id="UP001221838"/>
    </source>
</evidence>
<feature type="chain" id="PRO_5047019702" evidence="1">
    <location>
        <begin position="27"/>
        <end position="593"/>
    </location>
</feature>
<keyword evidence="1" id="KW-0732">Signal</keyword>
<dbReference type="InterPro" id="IPR027268">
    <property type="entry name" value="Peptidase_M4/M1_CTD_sf"/>
</dbReference>
<evidence type="ECO:0000313" key="3">
    <source>
        <dbReference type="EMBL" id="MDC0709726.1"/>
    </source>
</evidence>
<feature type="signal peptide" evidence="1">
    <location>
        <begin position="1"/>
        <end position="26"/>
    </location>
</feature>
<dbReference type="PANTHER" id="PTHR45726:SF3">
    <property type="entry name" value="LEUKOTRIENE A-4 HYDROLASE"/>
    <property type="match status" value="1"/>
</dbReference>
<accession>A0ABT5DBM0</accession>
<sequence>MVFAHRVFAHRWLALLPLLVTAPVLAGSTPEVQLCLQHLKPAERERAVKQLGPLEELPLYRIQLDADPLKREVRGKVQVELTVKGRTRSELFLRATPNASGRRVTLSEARFNGQPVALERPEPTLFRIRLEPPAEPGTVVRIEVALQASVPQGKKNAGSLLGAIGASGPAGDYGSFAASADFLSLVGVVPMMPPLNEDGQPWAGPSGIGDLALYEPSNVLGSIGVPAGWEVHATGEALGEVPGKDGRSRFSFAASLVRDFPVFVSRGYQKASTTVNGVTVESFFTAQDAAVGKRVLKYTASALSEFEQRLGPLPYRSFRVVEAPLSDGAGGMEFQGLITVGSSLYRGVTDPNSILAGVQGFEMFQELLKGMSAMGGAGMDGGPFAHLAKTLERTVEFTVAHEVGHQYFAGLVGSDPIQDPVADEALTQYAAVLYFEWAHGKPAAEVLKAEALVSAYHLYRMSGGEDGPAHRPTEQFSSSMEYGAIVYGKAPLMFDAARKLVGEDAFQRALRTYVDTYRYKWARVDGFTRELGKASPANARELARLQERWWEQTHGDEDLGKPSLGALMGGVDAAQLDKETLKLLEDFLGPMSP</sequence>
<dbReference type="PANTHER" id="PTHR45726">
    <property type="entry name" value="LEUKOTRIENE A-4 HYDROLASE"/>
    <property type="match status" value="1"/>
</dbReference>
<protein>
    <submittedName>
        <fullName evidence="3">M1 family aminopeptidase</fullName>
    </submittedName>
</protein>
<evidence type="ECO:0000256" key="1">
    <source>
        <dbReference type="SAM" id="SignalP"/>
    </source>
</evidence>
<dbReference type="Pfam" id="PF01433">
    <property type="entry name" value="Peptidase_M1"/>
    <property type="match status" value="1"/>
</dbReference>
<keyword evidence="3" id="KW-0031">Aminopeptidase</keyword>
<proteinExistence type="predicted"/>
<dbReference type="SUPFAM" id="SSF55486">
    <property type="entry name" value="Metalloproteases ('zincins'), catalytic domain"/>
    <property type="match status" value="1"/>
</dbReference>
<organism evidence="3 4">
    <name type="scientific">Stigmatella ashevillensis</name>
    <dbReference type="NCBI Taxonomy" id="2995309"/>
    <lineage>
        <taxon>Bacteria</taxon>
        <taxon>Pseudomonadati</taxon>
        <taxon>Myxococcota</taxon>
        <taxon>Myxococcia</taxon>
        <taxon>Myxococcales</taxon>
        <taxon>Cystobacterineae</taxon>
        <taxon>Archangiaceae</taxon>
        <taxon>Stigmatella</taxon>
    </lineage>
</organism>
<evidence type="ECO:0000259" key="2">
    <source>
        <dbReference type="Pfam" id="PF01433"/>
    </source>
</evidence>
<dbReference type="RefSeq" id="WP_272138523.1">
    <property type="nucleotide sequence ID" value="NZ_JAQNDM010000002.1"/>
</dbReference>
<reference evidence="3 4" key="1">
    <citation type="submission" date="2022-11" db="EMBL/GenBank/DDBJ databases">
        <title>Minimal conservation of predation-associated metabolite biosynthetic gene clusters underscores biosynthetic potential of Myxococcota including descriptions for ten novel species: Archangium lansinium sp. nov., Myxococcus landrumus sp. nov., Nannocystis bai.</title>
        <authorList>
            <person name="Ahearne A."/>
            <person name="Stevens C."/>
            <person name="Dowd S."/>
        </authorList>
    </citation>
    <scope>NUCLEOTIDE SEQUENCE [LARGE SCALE GENOMIC DNA]</scope>
    <source>
        <strain evidence="3 4">NCWAL01</strain>
    </source>
</reference>
<keyword evidence="4" id="KW-1185">Reference proteome</keyword>
<keyword evidence="3" id="KW-0645">Protease</keyword>
<dbReference type="InterPro" id="IPR014782">
    <property type="entry name" value="Peptidase_M1_dom"/>
</dbReference>
<dbReference type="InterPro" id="IPR034015">
    <property type="entry name" value="M1_LTA4H"/>
</dbReference>
<dbReference type="GO" id="GO:0004177">
    <property type="term" value="F:aminopeptidase activity"/>
    <property type="evidence" value="ECO:0007669"/>
    <property type="project" value="UniProtKB-KW"/>
</dbReference>
<dbReference type="Gene3D" id="1.10.390.10">
    <property type="entry name" value="Neutral Protease Domain 2"/>
    <property type="match status" value="1"/>
</dbReference>
<gene>
    <name evidence="3" type="ORF">POL68_14740</name>
</gene>
<comment type="caution">
    <text evidence="3">The sequence shown here is derived from an EMBL/GenBank/DDBJ whole genome shotgun (WGS) entry which is preliminary data.</text>
</comment>
<feature type="domain" description="Peptidase M1 membrane alanine aminopeptidase" evidence="2">
    <location>
        <begin position="391"/>
        <end position="549"/>
    </location>
</feature>
<name>A0ABT5DBM0_9BACT</name>
<dbReference type="Proteomes" id="UP001221838">
    <property type="component" value="Unassembled WGS sequence"/>
</dbReference>
<dbReference type="EMBL" id="JAQNDM010000002">
    <property type="protein sequence ID" value="MDC0709726.1"/>
    <property type="molecule type" value="Genomic_DNA"/>
</dbReference>
<keyword evidence="3" id="KW-0378">Hydrolase</keyword>